<keyword evidence="11" id="KW-1185">Reference proteome</keyword>
<organism evidence="10 11">
    <name type="scientific">Crenothrix polyspora</name>
    <dbReference type="NCBI Taxonomy" id="360316"/>
    <lineage>
        <taxon>Bacteria</taxon>
        <taxon>Pseudomonadati</taxon>
        <taxon>Pseudomonadota</taxon>
        <taxon>Gammaproteobacteria</taxon>
        <taxon>Methylococcales</taxon>
        <taxon>Crenotrichaceae</taxon>
        <taxon>Crenothrix</taxon>
    </lineage>
</organism>
<dbReference type="Proteomes" id="UP000195667">
    <property type="component" value="Unassembled WGS sequence"/>
</dbReference>
<comment type="subunit">
    <text evidence="9">Component of the Sec protein translocase complex. Heterotrimer consisting of SecY, SecE and SecG subunits. The heterotrimers can form oligomers, although 1 heterotrimer is thought to be able to translocate proteins. Interacts with the ribosome. Interacts with SecDF, and other proteins may be involved. Interacts with SecA.</text>
</comment>
<dbReference type="GO" id="GO:0006605">
    <property type="term" value="P:protein targeting"/>
    <property type="evidence" value="ECO:0007669"/>
    <property type="project" value="UniProtKB-UniRule"/>
</dbReference>
<evidence type="ECO:0000256" key="8">
    <source>
        <dbReference type="ARBA" id="ARBA00023136"/>
    </source>
</evidence>
<feature type="transmembrane region" description="Helical" evidence="9">
    <location>
        <begin position="93"/>
        <end position="117"/>
    </location>
</feature>
<comment type="caution">
    <text evidence="9">Lacks conserved residue(s) required for the propagation of feature annotation.</text>
</comment>
<evidence type="ECO:0000256" key="4">
    <source>
        <dbReference type="ARBA" id="ARBA00022692"/>
    </source>
</evidence>
<comment type="subcellular location">
    <subcellularLocation>
        <location evidence="1">Membrane</location>
    </subcellularLocation>
</comment>
<dbReference type="GO" id="GO:0009306">
    <property type="term" value="P:protein secretion"/>
    <property type="evidence" value="ECO:0007669"/>
    <property type="project" value="UniProtKB-UniRule"/>
</dbReference>
<dbReference type="Pfam" id="PF00584">
    <property type="entry name" value="SecE"/>
    <property type="match status" value="1"/>
</dbReference>
<keyword evidence="6 9" id="KW-1133">Transmembrane helix</keyword>
<feature type="transmembrane region" description="Helical" evidence="9">
    <location>
        <begin position="39"/>
        <end position="62"/>
    </location>
</feature>
<sequence>MNTQAETPTANFDVAKQVISVVLLVFGIFAFYHWSDVQLLYRVIGLLVVAAIVVGVVMTTGVGRNLLSFMAESKQEVRKVVWPTRDETVRTTMMVFAMVFVVGFMLWLLDMFLFWGVRFLTGQGV</sequence>
<accession>A0A1R4HKL4</accession>
<dbReference type="PANTHER" id="PTHR33910:SF1">
    <property type="entry name" value="PROTEIN TRANSLOCASE SUBUNIT SECE"/>
    <property type="match status" value="1"/>
</dbReference>
<dbReference type="AlphaFoldDB" id="A0A1R4HKL4"/>
<proteinExistence type="inferred from homology"/>
<keyword evidence="4 9" id="KW-0812">Transmembrane</keyword>
<dbReference type="Gene3D" id="1.20.5.1030">
    <property type="entry name" value="Preprotein translocase secy subunit"/>
    <property type="match status" value="1"/>
</dbReference>
<comment type="function">
    <text evidence="9">Essential subunit of the Sec protein translocation channel SecYEG. Clamps together the 2 halves of SecY. May contact the channel plug during translocation.</text>
</comment>
<dbReference type="HAMAP" id="MF_00422">
    <property type="entry name" value="SecE"/>
    <property type="match status" value="1"/>
</dbReference>
<dbReference type="InterPro" id="IPR005807">
    <property type="entry name" value="SecE_bac"/>
</dbReference>
<reference evidence="11" key="1">
    <citation type="submission" date="2017-02" db="EMBL/GenBank/DDBJ databases">
        <authorList>
            <person name="Daims H."/>
        </authorList>
    </citation>
    <scope>NUCLEOTIDE SEQUENCE [LARGE SCALE GENOMIC DNA]</scope>
</reference>
<dbReference type="GO" id="GO:0065002">
    <property type="term" value="P:intracellular protein transmembrane transport"/>
    <property type="evidence" value="ECO:0007669"/>
    <property type="project" value="UniProtKB-UniRule"/>
</dbReference>
<dbReference type="RefSeq" id="WP_087145258.1">
    <property type="nucleotide sequence ID" value="NZ_FUKI01000170.1"/>
</dbReference>
<evidence type="ECO:0000256" key="3">
    <source>
        <dbReference type="ARBA" id="ARBA00022475"/>
    </source>
</evidence>
<evidence type="ECO:0000256" key="5">
    <source>
        <dbReference type="ARBA" id="ARBA00022927"/>
    </source>
</evidence>
<evidence type="ECO:0000256" key="2">
    <source>
        <dbReference type="ARBA" id="ARBA00022448"/>
    </source>
</evidence>
<evidence type="ECO:0000256" key="6">
    <source>
        <dbReference type="ARBA" id="ARBA00022989"/>
    </source>
</evidence>
<dbReference type="PANTHER" id="PTHR33910">
    <property type="entry name" value="PROTEIN TRANSLOCASE SUBUNIT SECE"/>
    <property type="match status" value="1"/>
</dbReference>
<evidence type="ECO:0000256" key="1">
    <source>
        <dbReference type="ARBA" id="ARBA00004370"/>
    </source>
</evidence>
<dbReference type="GO" id="GO:0005886">
    <property type="term" value="C:plasma membrane"/>
    <property type="evidence" value="ECO:0007669"/>
    <property type="project" value="UniProtKB-UniRule"/>
</dbReference>
<dbReference type="InterPro" id="IPR001901">
    <property type="entry name" value="Translocase_SecE/Sec61-g"/>
</dbReference>
<protein>
    <recommendedName>
        <fullName evidence="9">Protein translocase subunit SecE</fullName>
    </recommendedName>
</protein>
<name>A0A1R4HKL4_9GAMM</name>
<evidence type="ECO:0000313" key="11">
    <source>
        <dbReference type="Proteomes" id="UP000195667"/>
    </source>
</evidence>
<dbReference type="OrthoDB" id="9806365at2"/>
<keyword evidence="3 9" id="KW-1003">Cell membrane</keyword>
<dbReference type="PRINTS" id="PR01650">
    <property type="entry name" value="SECETRNLCASE"/>
</dbReference>
<keyword evidence="7 9" id="KW-0811">Translocation</keyword>
<dbReference type="NCBIfam" id="TIGR00964">
    <property type="entry name" value="secE_bact"/>
    <property type="match status" value="1"/>
</dbReference>
<keyword evidence="5 9" id="KW-0653">Protein transport</keyword>
<dbReference type="InterPro" id="IPR038379">
    <property type="entry name" value="SecE_sf"/>
</dbReference>
<dbReference type="GO" id="GO:0008320">
    <property type="term" value="F:protein transmembrane transporter activity"/>
    <property type="evidence" value="ECO:0007669"/>
    <property type="project" value="UniProtKB-UniRule"/>
</dbReference>
<dbReference type="GO" id="GO:0043952">
    <property type="term" value="P:protein transport by the Sec complex"/>
    <property type="evidence" value="ECO:0007669"/>
    <property type="project" value="UniProtKB-UniRule"/>
</dbReference>
<gene>
    <name evidence="9 10" type="primary">secE</name>
    <name evidence="10" type="ORF">CRENPOLYSF1_90044</name>
</gene>
<comment type="similarity">
    <text evidence="9">Belongs to the SecE/SEC61-gamma family.</text>
</comment>
<keyword evidence="8 9" id="KW-0472">Membrane</keyword>
<feature type="transmembrane region" description="Helical" evidence="9">
    <location>
        <begin position="14"/>
        <end position="32"/>
    </location>
</feature>
<keyword evidence="2 9" id="KW-0813">Transport</keyword>
<evidence type="ECO:0000256" key="7">
    <source>
        <dbReference type="ARBA" id="ARBA00023010"/>
    </source>
</evidence>
<evidence type="ECO:0000313" key="10">
    <source>
        <dbReference type="EMBL" id="SJM96440.1"/>
    </source>
</evidence>
<dbReference type="EMBL" id="FUKI01000170">
    <property type="protein sequence ID" value="SJM96440.1"/>
    <property type="molecule type" value="Genomic_DNA"/>
</dbReference>
<evidence type="ECO:0000256" key="9">
    <source>
        <dbReference type="HAMAP-Rule" id="MF_00422"/>
    </source>
</evidence>